<evidence type="ECO:0000259" key="1">
    <source>
        <dbReference type="Pfam" id="PF07727"/>
    </source>
</evidence>
<reference evidence="2 3" key="1">
    <citation type="submission" date="2024-04" db="EMBL/GenBank/DDBJ databases">
        <title>Genome assembly C_amara_ONT_v2.</title>
        <authorList>
            <person name="Yant L."/>
            <person name="Moore C."/>
            <person name="Slenker M."/>
        </authorList>
    </citation>
    <scope>NUCLEOTIDE SEQUENCE [LARGE SCALE GENOMIC DNA]</scope>
    <source>
        <tissue evidence="2">Leaf</tissue>
    </source>
</reference>
<sequence>MVAQFDIELQQMDVKTAFLHGYLDEQIVMEQPEDYIDKKYPNKVYLLKRSLYGLKQSPRQWNLRFVEYVLGNGYLRSSYDSCVYLKKLGDGSYVYLLLYVDDMLIALINKSHVEELKVLLINEFEMKNLGDAKKILGMEITRDRVAGTLITLTEAVKEATWLKGLAEELGFPQEFVEVHCDSQSVINALSKNSVHHEQTKHIDIRLHYIRDVISKGLVKVVKIASECNPADIFTKVLPVNKFEGALELLRVTED</sequence>
<proteinExistence type="predicted"/>
<protein>
    <submittedName>
        <fullName evidence="2">Retrovirus-related Pol polyprotein from transposon TNT 1-94</fullName>
    </submittedName>
</protein>
<comment type="caution">
    <text evidence="2">The sequence shown here is derived from an EMBL/GenBank/DDBJ whole genome shotgun (WGS) entry which is preliminary data.</text>
</comment>
<evidence type="ECO:0000313" key="3">
    <source>
        <dbReference type="Proteomes" id="UP001558713"/>
    </source>
</evidence>
<gene>
    <name evidence="2" type="ORF">V5N11_021633</name>
</gene>
<dbReference type="PANTHER" id="PTHR11439">
    <property type="entry name" value="GAG-POL-RELATED RETROTRANSPOSON"/>
    <property type="match status" value="1"/>
</dbReference>
<dbReference type="Pfam" id="PF07727">
    <property type="entry name" value="RVT_2"/>
    <property type="match status" value="1"/>
</dbReference>
<dbReference type="AlphaFoldDB" id="A0ABD1AB09"/>
<dbReference type="EMBL" id="JBANAX010000663">
    <property type="protein sequence ID" value="KAL1198555.1"/>
    <property type="molecule type" value="Genomic_DNA"/>
</dbReference>
<dbReference type="SUPFAM" id="SSF56672">
    <property type="entry name" value="DNA/RNA polymerases"/>
    <property type="match status" value="1"/>
</dbReference>
<dbReference type="Proteomes" id="UP001558713">
    <property type="component" value="Unassembled WGS sequence"/>
</dbReference>
<dbReference type="InterPro" id="IPR013103">
    <property type="entry name" value="RVT_2"/>
</dbReference>
<accession>A0ABD1AB09</accession>
<dbReference type="CDD" id="cd09272">
    <property type="entry name" value="RNase_HI_RT_Ty1"/>
    <property type="match status" value="1"/>
</dbReference>
<keyword evidence="3" id="KW-1185">Reference proteome</keyword>
<name>A0ABD1AB09_CARAN</name>
<feature type="domain" description="Reverse transcriptase Ty1/copia-type" evidence="1">
    <location>
        <begin position="4"/>
        <end position="144"/>
    </location>
</feature>
<evidence type="ECO:0000313" key="2">
    <source>
        <dbReference type="EMBL" id="KAL1198555.1"/>
    </source>
</evidence>
<dbReference type="InterPro" id="IPR043502">
    <property type="entry name" value="DNA/RNA_pol_sf"/>
</dbReference>
<organism evidence="2 3">
    <name type="scientific">Cardamine amara subsp. amara</name>
    <dbReference type="NCBI Taxonomy" id="228776"/>
    <lineage>
        <taxon>Eukaryota</taxon>
        <taxon>Viridiplantae</taxon>
        <taxon>Streptophyta</taxon>
        <taxon>Embryophyta</taxon>
        <taxon>Tracheophyta</taxon>
        <taxon>Spermatophyta</taxon>
        <taxon>Magnoliopsida</taxon>
        <taxon>eudicotyledons</taxon>
        <taxon>Gunneridae</taxon>
        <taxon>Pentapetalae</taxon>
        <taxon>rosids</taxon>
        <taxon>malvids</taxon>
        <taxon>Brassicales</taxon>
        <taxon>Brassicaceae</taxon>
        <taxon>Cardamineae</taxon>
        <taxon>Cardamine</taxon>
    </lineage>
</organism>